<evidence type="ECO:0000313" key="2">
    <source>
        <dbReference type="Proteomes" id="UP000708208"/>
    </source>
</evidence>
<proteinExistence type="predicted"/>
<reference evidence="1" key="1">
    <citation type="submission" date="2021-06" db="EMBL/GenBank/DDBJ databases">
        <authorList>
            <person name="Hodson N. C."/>
            <person name="Mongue J. A."/>
            <person name="Jaron S. K."/>
        </authorList>
    </citation>
    <scope>NUCLEOTIDE SEQUENCE</scope>
</reference>
<evidence type="ECO:0000313" key="1">
    <source>
        <dbReference type="EMBL" id="CAG7823456.1"/>
    </source>
</evidence>
<organism evidence="1 2">
    <name type="scientific">Allacma fusca</name>
    <dbReference type="NCBI Taxonomy" id="39272"/>
    <lineage>
        <taxon>Eukaryota</taxon>
        <taxon>Metazoa</taxon>
        <taxon>Ecdysozoa</taxon>
        <taxon>Arthropoda</taxon>
        <taxon>Hexapoda</taxon>
        <taxon>Collembola</taxon>
        <taxon>Symphypleona</taxon>
        <taxon>Sminthuridae</taxon>
        <taxon>Allacma</taxon>
    </lineage>
</organism>
<gene>
    <name evidence="1" type="ORF">AFUS01_LOCUS33673</name>
</gene>
<keyword evidence="2" id="KW-1185">Reference proteome</keyword>
<dbReference type="Proteomes" id="UP000708208">
    <property type="component" value="Unassembled WGS sequence"/>
</dbReference>
<sequence>ELLFSVCSSIQQS</sequence>
<accession>A0A8J2KXQ2</accession>
<dbReference type="EMBL" id="CAJVCH010529523">
    <property type="protein sequence ID" value="CAG7823456.1"/>
    <property type="molecule type" value="Genomic_DNA"/>
</dbReference>
<protein>
    <submittedName>
        <fullName evidence="1">Uncharacterized protein</fullName>
    </submittedName>
</protein>
<feature type="non-terminal residue" evidence="1">
    <location>
        <position position="1"/>
    </location>
</feature>
<name>A0A8J2KXQ2_9HEXA</name>
<comment type="caution">
    <text evidence="1">The sequence shown here is derived from an EMBL/GenBank/DDBJ whole genome shotgun (WGS) entry which is preliminary data.</text>
</comment>